<feature type="compositionally biased region" description="Low complexity" evidence="1">
    <location>
        <begin position="68"/>
        <end position="83"/>
    </location>
</feature>
<dbReference type="PANTHER" id="PTHR23150:SF19">
    <property type="entry name" value="FORMYLGLYCINE-GENERATING ENZYME"/>
    <property type="match status" value="1"/>
</dbReference>
<dbReference type="InterPro" id="IPR016187">
    <property type="entry name" value="CTDL_fold"/>
</dbReference>
<evidence type="ECO:0000313" key="5">
    <source>
        <dbReference type="Proteomes" id="UP000262477"/>
    </source>
</evidence>
<evidence type="ECO:0000259" key="2">
    <source>
        <dbReference type="Pfam" id="PF00656"/>
    </source>
</evidence>
<dbReference type="Pfam" id="PF00656">
    <property type="entry name" value="Peptidase_C14"/>
    <property type="match status" value="1"/>
</dbReference>
<dbReference type="GO" id="GO:0120147">
    <property type="term" value="F:formylglycine-generating oxidase activity"/>
    <property type="evidence" value="ECO:0007669"/>
    <property type="project" value="TreeGrafter"/>
</dbReference>
<dbReference type="Proteomes" id="UP000262477">
    <property type="component" value="Unassembled WGS sequence"/>
</dbReference>
<accession>A0A371Q6A3</accession>
<dbReference type="Pfam" id="PF03781">
    <property type="entry name" value="FGE-sulfatase"/>
    <property type="match status" value="1"/>
</dbReference>
<dbReference type="AlphaFoldDB" id="A0A371Q6A3"/>
<dbReference type="GO" id="GO:0006508">
    <property type="term" value="P:proteolysis"/>
    <property type="evidence" value="ECO:0007669"/>
    <property type="project" value="InterPro"/>
</dbReference>
<protein>
    <submittedName>
        <fullName evidence="4">Uncharacterized protein</fullName>
    </submittedName>
</protein>
<dbReference type="GO" id="GO:0004197">
    <property type="term" value="F:cysteine-type endopeptidase activity"/>
    <property type="evidence" value="ECO:0007669"/>
    <property type="project" value="InterPro"/>
</dbReference>
<dbReference type="PANTHER" id="PTHR23150">
    <property type="entry name" value="SULFATASE MODIFYING FACTOR 1, 2"/>
    <property type="match status" value="1"/>
</dbReference>
<dbReference type="NCBIfam" id="NF047832">
    <property type="entry name" value="caspase_w_EACC1"/>
    <property type="match status" value="1"/>
</dbReference>
<dbReference type="InterPro" id="IPR051043">
    <property type="entry name" value="Sulfatase_Mod_Factor_Kinase"/>
</dbReference>
<dbReference type="Gene3D" id="3.40.50.1460">
    <property type="match status" value="1"/>
</dbReference>
<evidence type="ECO:0000313" key="4">
    <source>
        <dbReference type="EMBL" id="REK90226.1"/>
    </source>
</evidence>
<dbReference type="EMBL" id="QUAC01000079">
    <property type="protein sequence ID" value="REK90226.1"/>
    <property type="molecule type" value="Genomic_DNA"/>
</dbReference>
<dbReference type="InterPro" id="IPR011600">
    <property type="entry name" value="Pept_C14_caspase"/>
</dbReference>
<evidence type="ECO:0000256" key="1">
    <source>
        <dbReference type="SAM" id="MobiDB-lite"/>
    </source>
</evidence>
<name>A0A371Q6A3_STRIH</name>
<dbReference type="InterPro" id="IPR005532">
    <property type="entry name" value="SUMF_dom"/>
</dbReference>
<gene>
    <name evidence="4" type="ORF">DY245_11515</name>
</gene>
<organism evidence="4 5">
    <name type="scientific">Streptomyces inhibens</name>
    <dbReference type="NCBI Taxonomy" id="2293571"/>
    <lineage>
        <taxon>Bacteria</taxon>
        <taxon>Bacillati</taxon>
        <taxon>Actinomycetota</taxon>
        <taxon>Actinomycetes</taxon>
        <taxon>Kitasatosporales</taxon>
        <taxon>Streptomycetaceae</taxon>
        <taxon>Streptomyces</taxon>
    </lineage>
</organism>
<dbReference type="Gene3D" id="3.90.1580.10">
    <property type="entry name" value="paralog of FGE (formylglycine-generating enzyme)"/>
    <property type="match status" value="1"/>
</dbReference>
<dbReference type="SUPFAM" id="SSF56436">
    <property type="entry name" value="C-type lectin-like"/>
    <property type="match status" value="1"/>
</dbReference>
<feature type="domain" description="Sulfatase-modifying factor enzyme-like" evidence="3">
    <location>
        <begin position="418"/>
        <end position="602"/>
    </location>
</feature>
<dbReference type="InterPro" id="IPR042095">
    <property type="entry name" value="SUMF_sf"/>
</dbReference>
<dbReference type="SUPFAM" id="SSF52129">
    <property type="entry name" value="Caspase-like"/>
    <property type="match status" value="1"/>
</dbReference>
<dbReference type="InterPro" id="IPR029030">
    <property type="entry name" value="Caspase-like_dom_sf"/>
</dbReference>
<reference evidence="4 5" key="1">
    <citation type="submission" date="2018-08" db="EMBL/GenBank/DDBJ databases">
        <title>Streptomyces NEAU-D10 sp. nov., a novel Actinomycete isolated from soil.</title>
        <authorList>
            <person name="Jin L."/>
        </authorList>
    </citation>
    <scope>NUCLEOTIDE SEQUENCE [LARGE SCALE GENOMIC DNA]</scope>
    <source>
        <strain evidence="4 5">NEAU-D10</strain>
    </source>
</reference>
<feature type="region of interest" description="Disordered" evidence="1">
    <location>
        <begin position="66"/>
        <end position="100"/>
    </location>
</feature>
<evidence type="ECO:0000259" key="3">
    <source>
        <dbReference type="Pfam" id="PF03781"/>
    </source>
</evidence>
<proteinExistence type="predicted"/>
<sequence length="605" mass="65017">MRRPAVWGRFWRPSRRCSTAGCSWPRWWWRWPVGAAPGRAPSAYASSVRASGWMWTVRIRRPSRGCCGRSARVPPRPPGAARGPGRRRTGPSSGISVPVAQLSDPSRSRAVLIGTHTYTELDDIPAVANNVDRLAALLCDPAVWGLTEGRCSVLRQPSRHTILDTVYEAAAEATDTVVLYYAGHGLVHPQSGELHLALPGSHPDRPYTALRYEELRSILLSPGGGRPSARRKVVILDCCWSGLALGGLMHGRDIVPGVAVEGAFVLTATAATRQALAPPGETYTAFTGELIRLVDAGVPGRPALLSMSALFEELAGALTAKSRPQPQQSTRNSAGRICLFRNRAETETEAEAGPGADGPRAGGRAGPRVPVAETARPPLRRAEAGRSQTPERSPAVEREPSWPELVRVALTESLTVRLGRYPVTHAQFRAFLCDPENARWRPAEARAAGTYVDDNYLAGWRGPEFPAGLGDHPVVAVSAYAAGAYAGWAGRWLGMPLRLPTAAEWELAAAAGRSGEWWREDIEAGRINFLGSLGEPAPVGEFPPNPYNIGDLLGNVWDICVDDTGAPVLRGGAHDTPAARLREHLSPRSPAECRANVGFRCAGDV</sequence>
<keyword evidence="5" id="KW-1185">Reference proteome</keyword>
<dbReference type="OrthoDB" id="3542505at2"/>
<comment type="caution">
    <text evidence="4">The sequence shown here is derived from an EMBL/GenBank/DDBJ whole genome shotgun (WGS) entry which is preliminary data.</text>
</comment>
<feature type="domain" description="Peptidase C14 caspase" evidence="2">
    <location>
        <begin position="108"/>
        <end position="328"/>
    </location>
</feature>
<feature type="region of interest" description="Disordered" evidence="1">
    <location>
        <begin position="345"/>
        <end position="398"/>
    </location>
</feature>